<reference evidence="2 3" key="1">
    <citation type="submission" date="2016-08" db="EMBL/GenBank/DDBJ databases">
        <title>Characterization and recognition of Brachyspira hampsonii sp. nov., a novel intestinal spirochete that is pathogenic to pigs.</title>
        <authorList>
            <person name="Mirajkar N."/>
            <person name="La T."/>
            <person name="Phillips N."/>
            <person name="Hampson D."/>
            <person name="Gebhart C."/>
        </authorList>
    </citation>
    <scope>NUCLEOTIDE SEQUENCE [LARGE SCALE GENOMIC DNA]</scope>
    <source>
        <strain evidence="2 3">P280/1</strain>
    </source>
</reference>
<name>A0A1E5NEJ5_9SPIR</name>
<dbReference type="EMBL" id="MDCO01000009">
    <property type="protein sequence ID" value="OEJ14565.1"/>
    <property type="molecule type" value="Genomic_DNA"/>
</dbReference>
<keyword evidence="1" id="KW-0732">Signal</keyword>
<feature type="chain" id="PRO_5009182283" evidence="1">
    <location>
        <begin position="21"/>
        <end position="356"/>
    </location>
</feature>
<evidence type="ECO:0000313" key="3">
    <source>
        <dbReference type="Proteomes" id="UP000095247"/>
    </source>
</evidence>
<dbReference type="AlphaFoldDB" id="A0A1E5NEJ5"/>
<evidence type="ECO:0000256" key="1">
    <source>
        <dbReference type="SAM" id="SignalP"/>
    </source>
</evidence>
<dbReference type="RefSeq" id="WP_069726079.1">
    <property type="nucleotide sequence ID" value="NZ_MDCO01000009.1"/>
</dbReference>
<sequence length="356" mass="40800">MIKKILLTIFISLLMLNCSATITDPNPEKEINIGDGSFIDPTENQSTQPEEIIITDQAQISEFIKNHNGTYYSRYEDNSLGLRYIIDGDLIYNGYGTKVEATMKTLVGNKLQIYIEGKPESPGINLGYDMNDEMYTFNFGSDGNIYLFANAIFHKENYQKPTIGYETKIGDPISELITYSGNYYYYDYDDTKKYYILIDTAGQVYMDDNFKINYSKAELSNNVLIITYKQTGGTSSKQELHFYNKDENQDYKLIFGNTWINNQLQYETLTKYNLFSPYSGTYKSTDSSTTLTITTTDAQLNTVPYSYTPVIIGNTLTIYQYSSREGTKEHKFVFNDDKSKAVYTKPDGTAIELNRY</sequence>
<protein>
    <submittedName>
        <fullName evidence="2">Uncharacterized protein</fullName>
    </submittedName>
</protein>
<feature type="signal peptide" evidence="1">
    <location>
        <begin position="1"/>
        <end position="20"/>
    </location>
</feature>
<dbReference type="Proteomes" id="UP000095247">
    <property type="component" value="Unassembled WGS sequence"/>
</dbReference>
<accession>A0A1E5NEJ5</accession>
<organism evidence="2 3">
    <name type="scientific">Brachyspira hampsonii</name>
    <dbReference type="NCBI Taxonomy" id="1287055"/>
    <lineage>
        <taxon>Bacteria</taxon>
        <taxon>Pseudomonadati</taxon>
        <taxon>Spirochaetota</taxon>
        <taxon>Spirochaetia</taxon>
        <taxon>Brachyspirales</taxon>
        <taxon>Brachyspiraceae</taxon>
        <taxon>Brachyspira</taxon>
    </lineage>
</organism>
<comment type="caution">
    <text evidence="2">The sequence shown here is derived from an EMBL/GenBank/DDBJ whole genome shotgun (WGS) entry which is preliminary data.</text>
</comment>
<evidence type="ECO:0000313" key="2">
    <source>
        <dbReference type="EMBL" id="OEJ14565.1"/>
    </source>
</evidence>
<gene>
    <name evidence="2" type="ORF">BFL38_06885</name>
</gene>
<proteinExistence type="predicted"/>